<evidence type="ECO:0000313" key="2">
    <source>
        <dbReference type="Proteomes" id="UP001352263"/>
    </source>
</evidence>
<gene>
    <name evidence="1" type="ORF">RY831_14955</name>
</gene>
<organism evidence="1 2">
    <name type="scientific">Noviherbaspirillum album</name>
    <dbReference type="NCBI Taxonomy" id="3080276"/>
    <lineage>
        <taxon>Bacteria</taxon>
        <taxon>Pseudomonadati</taxon>
        <taxon>Pseudomonadota</taxon>
        <taxon>Betaproteobacteria</taxon>
        <taxon>Burkholderiales</taxon>
        <taxon>Oxalobacteraceae</taxon>
        <taxon>Noviherbaspirillum</taxon>
    </lineage>
</organism>
<dbReference type="Proteomes" id="UP001352263">
    <property type="component" value="Unassembled WGS sequence"/>
</dbReference>
<comment type="caution">
    <text evidence="1">The sequence shown here is derived from an EMBL/GenBank/DDBJ whole genome shotgun (WGS) entry which is preliminary data.</text>
</comment>
<name>A0ABU6J9X7_9BURK</name>
<proteinExistence type="predicted"/>
<protein>
    <submittedName>
        <fullName evidence="1">Uncharacterized protein</fullName>
    </submittedName>
</protein>
<dbReference type="EMBL" id="JAWIIV010000011">
    <property type="protein sequence ID" value="MEC4720459.1"/>
    <property type="molecule type" value="Genomic_DNA"/>
</dbReference>
<accession>A0ABU6J9X7</accession>
<evidence type="ECO:0000313" key="1">
    <source>
        <dbReference type="EMBL" id="MEC4720459.1"/>
    </source>
</evidence>
<reference evidence="1 2" key="1">
    <citation type="submission" date="2023-10" db="EMBL/GenBank/DDBJ databases">
        <title>Noviherbaspirillum sp. CPCC 100848 genome assembly.</title>
        <authorList>
            <person name="Li X.Y."/>
            <person name="Fang X.M."/>
        </authorList>
    </citation>
    <scope>NUCLEOTIDE SEQUENCE [LARGE SCALE GENOMIC DNA]</scope>
    <source>
        <strain evidence="1 2">CPCC 100848</strain>
    </source>
</reference>
<dbReference type="RefSeq" id="WP_326507177.1">
    <property type="nucleotide sequence ID" value="NZ_JAWIIV010000011.1"/>
</dbReference>
<keyword evidence="2" id="KW-1185">Reference proteome</keyword>
<sequence>MNCTIRNAAKARFKLVSDWTAALLSAFYNWIFNVQMITVSNRDVHGFNLYEYQASPANRKTEYLVTFRHMRNGCQVDYWVARYPAQDWNTMKERLIASGRYAY</sequence>